<evidence type="ECO:0000256" key="2">
    <source>
        <dbReference type="ARBA" id="ARBA00023157"/>
    </source>
</evidence>
<feature type="chain" id="PRO_5001640755" description="Pollen-specific protein C13" evidence="3">
    <location>
        <begin position="23"/>
        <end position="159"/>
    </location>
</feature>
<evidence type="ECO:0008006" key="6">
    <source>
        <dbReference type="Google" id="ProtNLM"/>
    </source>
</evidence>
<gene>
    <name evidence="4" type="ORF">JCGZ_24078</name>
</gene>
<evidence type="ECO:0000256" key="1">
    <source>
        <dbReference type="ARBA" id="ARBA00010049"/>
    </source>
</evidence>
<evidence type="ECO:0000313" key="5">
    <source>
        <dbReference type="Proteomes" id="UP000027138"/>
    </source>
</evidence>
<dbReference type="OrthoDB" id="1896520at2759"/>
<dbReference type="PANTHER" id="PTHR31614:SF40">
    <property type="entry name" value="PROTEIN DOWNSTREAM OF FLC"/>
    <property type="match status" value="1"/>
</dbReference>
<keyword evidence="5" id="KW-1185">Reference proteome</keyword>
<sequence>MAKWVFLFFALSLCAVPSLVSAHRRPFFVHGRVYCDTCRCGFETNKTTYIPGAKVRIECLDRVNSQLKYSIEGKTDSTGTYRIKVKDDHQDQFCYAVLVSSPQANCKTADPGRSRAEVILTRSNGAVSDLHFANSMGYFRYQPMSGCAELVKELLHSDE</sequence>
<name>A0A067LQL4_JATCU</name>
<evidence type="ECO:0000313" key="4">
    <source>
        <dbReference type="EMBL" id="KDP46869.1"/>
    </source>
</evidence>
<dbReference type="EMBL" id="KK914206">
    <property type="protein sequence ID" value="KDP46869.1"/>
    <property type="molecule type" value="Genomic_DNA"/>
</dbReference>
<feature type="signal peptide" evidence="3">
    <location>
        <begin position="1"/>
        <end position="22"/>
    </location>
</feature>
<keyword evidence="2" id="KW-1015">Disulfide bond</keyword>
<dbReference type="Proteomes" id="UP000027138">
    <property type="component" value="Unassembled WGS sequence"/>
</dbReference>
<keyword evidence="3" id="KW-0732">Signal</keyword>
<evidence type="ECO:0000256" key="3">
    <source>
        <dbReference type="SAM" id="SignalP"/>
    </source>
</evidence>
<dbReference type="InterPro" id="IPR006041">
    <property type="entry name" value="Pollen_Ole_e1_allergen"/>
</dbReference>
<protein>
    <recommendedName>
        <fullName evidence="6">Pollen-specific protein C13</fullName>
    </recommendedName>
</protein>
<organism evidence="4 5">
    <name type="scientific">Jatropha curcas</name>
    <name type="common">Barbados nut</name>
    <dbReference type="NCBI Taxonomy" id="180498"/>
    <lineage>
        <taxon>Eukaryota</taxon>
        <taxon>Viridiplantae</taxon>
        <taxon>Streptophyta</taxon>
        <taxon>Embryophyta</taxon>
        <taxon>Tracheophyta</taxon>
        <taxon>Spermatophyta</taxon>
        <taxon>Magnoliopsida</taxon>
        <taxon>eudicotyledons</taxon>
        <taxon>Gunneridae</taxon>
        <taxon>Pentapetalae</taxon>
        <taxon>rosids</taxon>
        <taxon>fabids</taxon>
        <taxon>Malpighiales</taxon>
        <taxon>Euphorbiaceae</taxon>
        <taxon>Crotonoideae</taxon>
        <taxon>Jatropheae</taxon>
        <taxon>Jatropha</taxon>
    </lineage>
</organism>
<reference evidence="4 5" key="1">
    <citation type="journal article" date="2014" name="PLoS ONE">
        <title>Global Analysis of Gene Expression Profiles in Physic Nut (Jatropha curcas L.) Seedlings Exposed to Salt Stress.</title>
        <authorList>
            <person name="Zhang L."/>
            <person name="Zhang C."/>
            <person name="Wu P."/>
            <person name="Chen Y."/>
            <person name="Li M."/>
            <person name="Jiang H."/>
            <person name="Wu G."/>
        </authorList>
    </citation>
    <scope>NUCLEOTIDE SEQUENCE [LARGE SCALE GENOMIC DNA]</scope>
    <source>
        <strain evidence="5">cv. GZQX0401</strain>
        <tissue evidence="4">Young leaves</tissue>
    </source>
</reference>
<comment type="similarity">
    <text evidence="1">Belongs to the Ole e I family.</text>
</comment>
<proteinExistence type="inferred from homology"/>
<dbReference type="AlphaFoldDB" id="A0A067LQL4"/>
<dbReference type="PANTHER" id="PTHR31614">
    <property type="entry name" value="PROTEIN DOWNSTREAM OF FLC-RELATED"/>
    <property type="match status" value="1"/>
</dbReference>
<accession>A0A067LQL4</accession>
<dbReference type="Pfam" id="PF01190">
    <property type="entry name" value="Pollen_Ole_e_1"/>
    <property type="match status" value="1"/>
</dbReference>